<dbReference type="Gene3D" id="3.30.530.20">
    <property type="match status" value="1"/>
</dbReference>
<proteinExistence type="inferred from homology"/>
<evidence type="ECO:0000313" key="3">
    <source>
        <dbReference type="EMBL" id="MCC3266338.1"/>
    </source>
</evidence>
<accession>A0A9X1M2R7</accession>
<dbReference type="InterPro" id="IPR013538">
    <property type="entry name" value="ASHA1/2-like_C"/>
</dbReference>
<comment type="similarity">
    <text evidence="1">Belongs to the AHA1 family.</text>
</comment>
<reference evidence="4" key="1">
    <citation type="submission" date="2021-10" db="EMBL/GenBank/DDBJ databases">
        <title>Novel species in genus Arthrobacter.</title>
        <authorList>
            <person name="Liu Y."/>
        </authorList>
    </citation>
    <scope>NUCLEOTIDE SEQUENCE</scope>
    <source>
        <strain evidence="3">Zg-Y786</strain>
        <strain evidence="4">Zg-Y809</strain>
    </source>
</reference>
<dbReference type="AlphaFoldDB" id="A0A9X1M2R7"/>
<dbReference type="RefSeq" id="WP_227891147.1">
    <property type="nucleotide sequence ID" value="NZ_CP095461.1"/>
</dbReference>
<evidence type="ECO:0000313" key="5">
    <source>
        <dbReference type="Proteomes" id="UP001139168"/>
    </source>
</evidence>
<dbReference type="Pfam" id="PF08327">
    <property type="entry name" value="AHSA1"/>
    <property type="match status" value="1"/>
</dbReference>
<gene>
    <name evidence="4" type="ORF">LJ751_10975</name>
    <name evidence="3" type="ORF">LJ752_09820</name>
</gene>
<protein>
    <submittedName>
        <fullName evidence="4">SRPBCC domain-containing protein</fullName>
    </submittedName>
</protein>
<dbReference type="InterPro" id="IPR023393">
    <property type="entry name" value="START-like_dom_sf"/>
</dbReference>
<evidence type="ECO:0000313" key="4">
    <source>
        <dbReference type="EMBL" id="MCC3269882.1"/>
    </source>
</evidence>
<dbReference type="Proteomes" id="UP001139168">
    <property type="component" value="Unassembled WGS sequence"/>
</dbReference>
<feature type="domain" description="Activator of Hsp90 ATPase homologue 1/2-like C-terminal" evidence="2">
    <location>
        <begin position="31"/>
        <end position="142"/>
    </location>
</feature>
<dbReference type="EMBL" id="JAJFZP010000008">
    <property type="protein sequence ID" value="MCC3269882.1"/>
    <property type="molecule type" value="Genomic_DNA"/>
</dbReference>
<evidence type="ECO:0000256" key="1">
    <source>
        <dbReference type="ARBA" id="ARBA00006817"/>
    </source>
</evidence>
<name>A0A9X1M2R7_9MICC</name>
<dbReference type="Proteomes" id="UP001139264">
    <property type="component" value="Unassembled WGS sequence"/>
</dbReference>
<dbReference type="EMBL" id="JAJFZQ010000006">
    <property type="protein sequence ID" value="MCC3266338.1"/>
    <property type="molecule type" value="Genomic_DNA"/>
</dbReference>
<evidence type="ECO:0000259" key="2">
    <source>
        <dbReference type="Pfam" id="PF08327"/>
    </source>
</evidence>
<evidence type="ECO:0000313" key="6">
    <source>
        <dbReference type="Proteomes" id="UP001139264"/>
    </source>
</evidence>
<keyword evidence="5" id="KW-1185">Reference proteome</keyword>
<sequence length="282" mass="30545">MPGQITSAPVPEGRIEKLSDGYAVAFDRQLDYPTAHIWDILTNPEKVPLWLGQLSPAWQLGKEYTLEMDGGSSSGTVLQLEPRSSLQITWEDQLGSESVLEWQVLASSGGALLLFRSRTDTPDFLAEGSAGWQGILAAFASVAAGQEPARDSMETWVALRNAYAEDFDVSPTMGLVTGSGADAALVFDRWYRAPAEDVEAAVDAAGRRLGVGREAGLEMTDDGEETRATIRQPVTGSQDQTAALLATWHMALDSARDQLDGSMPHPNSHRLAALERLYRPMV</sequence>
<organism evidence="4 6">
    <name type="scientific">Arthrobacter gengyunqii</name>
    <dbReference type="NCBI Taxonomy" id="2886940"/>
    <lineage>
        <taxon>Bacteria</taxon>
        <taxon>Bacillati</taxon>
        <taxon>Actinomycetota</taxon>
        <taxon>Actinomycetes</taxon>
        <taxon>Micrococcales</taxon>
        <taxon>Micrococcaceae</taxon>
        <taxon>Arthrobacter</taxon>
    </lineage>
</organism>
<dbReference type="SUPFAM" id="SSF55961">
    <property type="entry name" value="Bet v1-like"/>
    <property type="match status" value="1"/>
</dbReference>
<comment type="caution">
    <text evidence="4">The sequence shown here is derived from an EMBL/GenBank/DDBJ whole genome shotgun (WGS) entry which is preliminary data.</text>
</comment>